<sequence>MITLTRTAEESEAPQAKTP</sequence>
<gene>
    <name evidence="1" type="ORF">Egran_00390</name>
</gene>
<protein>
    <submittedName>
        <fullName evidence="1">Uncharacterized protein</fullName>
    </submittedName>
</protein>
<reference evidence="1 2" key="1">
    <citation type="journal article" date="2015" name="Environ. Microbiol.">
        <title>Metagenome sequence of Elaphomyces granulatus from sporocarp tissue reveals Ascomycota ectomycorrhizal fingerprints of genome expansion and a Proteobacteria-rich microbiome.</title>
        <authorList>
            <person name="Quandt C.A."/>
            <person name="Kohler A."/>
            <person name="Hesse C.N."/>
            <person name="Sharpton T.J."/>
            <person name="Martin F."/>
            <person name="Spatafora J.W."/>
        </authorList>
    </citation>
    <scope>NUCLEOTIDE SEQUENCE [LARGE SCALE GENOMIC DNA]</scope>
    <source>
        <strain evidence="1 2">OSC145934</strain>
    </source>
</reference>
<organism evidence="1 2">
    <name type="scientific">Elaphomyces granulatus</name>
    <dbReference type="NCBI Taxonomy" id="519963"/>
    <lineage>
        <taxon>Eukaryota</taxon>
        <taxon>Fungi</taxon>
        <taxon>Dikarya</taxon>
        <taxon>Ascomycota</taxon>
        <taxon>Pezizomycotina</taxon>
        <taxon>Eurotiomycetes</taxon>
        <taxon>Eurotiomycetidae</taxon>
        <taxon>Eurotiales</taxon>
        <taxon>Elaphomycetaceae</taxon>
        <taxon>Elaphomyces</taxon>
    </lineage>
</organism>
<name>A0A232M630_9EURO</name>
<dbReference type="Proteomes" id="UP000243515">
    <property type="component" value="Unassembled WGS sequence"/>
</dbReference>
<evidence type="ECO:0000313" key="1">
    <source>
        <dbReference type="EMBL" id="OXV11849.1"/>
    </source>
</evidence>
<keyword evidence="2" id="KW-1185">Reference proteome</keyword>
<dbReference type="EMBL" id="NPHW01002261">
    <property type="protein sequence ID" value="OXV11849.1"/>
    <property type="molecule type" value="Genomic_DNA"/>
</dbReference>
<dbReference type="AlphaFoldDB" id="A0A232M630"/>
<comment type="caution">
    <text evidence="1">The sequence shown here is derived from an EMBL/GenBank/DDBJ whole genome shotgun (WGS) entry which is preliminary data.</text>
</comment>
<proteinExistence type="predicted"/>
<evidence type="ECO:0000313" key="2">
    <source>
        <dbReference type="Proteomes" id="UP000243515"/>
    </source>
</evidence>
<accession>A0A232M630</accession>